<dbReference type="Proteomes" id="UP001419268">
    <property type="component" value="Unassembled WGS sequence"/>
</dbReference>
<dbReference type="GO" id="GO:0005509">
    <property type="term" value="F:calcium ion binding"/>
    <property type="evidence" value="ECO:0007669"/>
    <property type="project" value="InterPro"/>
</dbReference>
<dbReference type="Pfam" id="PF01532">
    <property type="entry name" value="Glyco_hydro_47"/>
    <property type="match status" value="1"/>
</dbReference>
<dbReference type="SUPFAM" id="SSF48225">
    <property type="entry name" value="Seven-hairpin glycosidases"/>
    <property type="match status" value="1"/>
</dbReference>
<keyword evidence="3" id="KW-1185">Reference proteome</keyword>
<dbReference type="GO" id="GO:0005975">
    <property type="term" value="P:carbohydrate metabolic process"/>
    <property type="evidence" value="ECO:0007669"/>
    <property type="project" value="InterPro"/>
</dbReference>
<protein>
    <submittedName>
        <fullName evidence="2">Uncharacterized protein</fullName>
    </submittedName>
</protein>
<comment type="similarity">
    <text evidence="1">Belongs to the glycosyl hydrolase 47 family.</text>
</comment>
<dbReference type="Gene3D" id="1.50.10.10">
    <property type="match status" value="1"/>
</dbReference>
<accession>A0AAP0P374</accession>
<dbReference type="AlphaFoldDB" id="A0AAP0P374"/>
<dbReference type="GO" id="GO:0016020">
    <property type="term" value="C:membrane"/>
    <property type="evidence" value="ECO:0007669"/>
    <property type="project" value="InterPro"/>
</dbReference>
<evidence type="ECO:0000256" key="1">
    <source>
        <dbReference type="ARBA" id="ARBA00007658"/>
    </source>
</evidence>
<dbReference type="InterPro" id="IPR012341">
    <property type="entry name" value="6hp_glycosidase-like_sf"/>
</dbReference>
<dbReference type="EMBL" id="JBBNAG010000006">
    <property type="protein sequence ID" value="KAK9125771.1"/>
    <property type="molecule type" value="Genomic_DNA"/>
</dbReference>
<evidence type="ECO:0000313" key="3">
    <source>
        <dbReference type="Proteomes" id="UP001419268"/>
    </source>
</evidence>
<reference evidence="2 3" key="1">
    <citation type="submission" date="2024-01" db="EMBL/GenBank/DDBJ databases">
        <title>Genome assemblies of Stephania.</title>
        <authorList>
            <person name="Yang L."/>
        </authorList>
    </citation>
    <scope>NUCLEOTIDE SEQUENCE [LARGE SCALE GENOMIC DNA]</scope>
    <source>
        <strain evidence="2">JXDWG</strain>
        <tissue evidence="2">Leaf</tissue>
    </source>
</reference>
<proteinExistence type="inferred from homology"/>
<dbReference type="GO" id="GO:0012505">
    <property type="term" value="C:endomembrane system"/>
    <property type="evidence" value="ECO:0007669"/>
    <property type="project" value="UniProtKB-ARBA"/>
</dbReference>
<sequence>MWETSMKGLISLIQKSTPSSFTYICEKNGDSLSDKMDVLACFAPRMLALGSLGYGPGDHEKMLTLAEEEDVYQKLSSKGDVGSRPDYTGHFCRDDDGGVLQGGGSLAQGFEALSHIINRFNEEVVVHSNREMRTHRNSKSSLEIRSRFSLEPPTISRSREAFIEVVCDRRSVLRIRSSDAEIASISSFEREDREGPGA</sequence>
<name>A0AAP0P374_9MAGN</name>
<organism evidence="2 3">
    <name type="scientific">Stephania cephalantha</name>
    <dbReference type="NCBI Taxonomy" id="152367"/>
    <lineage>
        <taxon>Eukaryota</taxon>
        <taxon>Viridiplantae</taxon>
        <taxon>Streptophyta</taxon>
        <taxon>Embryophyta</taxon>
        <taxon>Tracheophyta</taxon>
        <taxon>Spermatophyta</taxon>
        <taxon>Magnoliopsida</taxon>
        <taxon>Ranunculales</taxon>
        <taxon>Menispermaceae</taxon>
        <taxon>Menispermoideae</taxon>
        <taxon>Cissampelideae</taxon>
        <taxon>Stephania</taxon>
    </lineage>
</organism>
<dbReference type="InterPro" id="IPR036026">
    <property type="entry name" value="Seven-hairpin_glycosidases"/>
</dbReference>
<evidence type="ECO:0000313" key="2">
    <source>
        <dbReference type="EMBL" id="KAK9125771.1"/>
    </source>
</evidence>
<dbReference type="InterPro" id="IPR001382">
    <property type="entry name" value="Glyco_hydro_47"/>
</dbReference>
<dbReference type="GO" id="GO:0004571">
    <property type="term" value="F:mannosyl-oligosaccharide 1,2-alpha-mannosidase activity"/>
    <property type="evidence" value="ECO:0007669"/>
    <property type="project" value="InterPro"/>
</dbReference>
<gene>
    <name evidence="2" type="ORF">Scep_014617</name>
</gene>
<comment type="caution">
    <text evidence="2">The sequence shown here is derived from an EMBL/GenBank/DDBJ whole genome shotgun (WGS) entry which is preliminary data.</text>
</comment>